<reference evidence="2" key="1">
    <citation type="journal article" date="2020" name="mSystems">
        <title>Genome- and Community-Level Interaction Insights into Carbon Utilization and Element Cycling Functions of Hydrothermarchaeota in Hydrothermal Sediment.</title>
        <authorList>
            <person name="Zhou Z."/>
            <person name="Liu Y."/>
            <person name="Xu W."/>
            <person name="Pan J."/>
            <person name="Luo Z.H."/>
            <person name="Li M."/>
        </authorList>
    </citation>
    <scope>NUCLEOTIDE SEQUENCE [LARGE SCALE GENOMIC DNA]</scope>
    <source>
        <strain evidence="2">SpSt-1179</strain>
    </source>
</reference>
<protein>
    <submittedName>
        <fullName evidence="2">Uncharacterized protein</fullName>
    </submittedName>
</protein>
<dbReference type="AlphaFoldDB" id="A0A7C1GRT6"/>
<feature type="transmembrane region" description="Helical" evidence="1">
    <location>
        <begin position="6"/>
        <end position="23"/>
    </location>
</feature>
<evidence type="ECO:0000256" key="1">
    <source>
        <dbReference type="SAM" id="Phobius"/>
    </source>
</evidence>
<comment type="caution">
    <text evidence="2">The sequence shown here is derived from an EMBL/GenBank/DDBJ whole genome shotgun (WGS) entry which is preliminary data.</text>
</comment>
<name>A0A7C1GRT6_9BACT</name>
<proteinExistence type="predicted"/>
<evidence type="ECO:0000313" key="2">
    <source>
        <dbReference type="EMBL" id="HDP76860.1"/>
    </source>
</evidence>
<dbReference type="Proteomes" id="UP000886198">
    <property type="component" value="Unassembled WGS sequence"/>
</dbReference>
<sequence>MIIDLLGIIVGMIGCFLAPYLYFRGRHEKDLMYASNSILVVDRQLPEEVTVNFKGDQVANLFVSRVSLWNHGNEPIRKEDISSTDPLIASSRGRILAIQGVETSRDAIGSQVNQLAENRVSIEFDF</sequence>
<keyword evidence="1" id="KW-1133">Transmembrane helix</keyword>
<dbReference type="EMBL" id="DSBT01000050">
    <property type="protein sequence ID" value="HDP76860.1"/>
    <property type="molecule type" value="Genomic_DNA"/>
</dbReference>
<keyword evidence="1" id="KW-0812">Transmembrane</keyword>
<organism evidence="2">
    <name type="scientific">Mesotoga infera</name>
    <dbReference type="NCBI Taxonomy" id="1236046"/>
    <lineage>
        <taxon>Bacteria</taxon>
        <taxon>Thermotogati</taxon>
        <taxon>Thermotogota</taxon>
        <taxon>Thermotogae</taxon>
        <taxon>Kosmotogales</taxon>
        <taxon>Kosmotogaceae</taxon>
        <taxon>Mesotoga</taxon>
    </lineage>
</organism>
<keyword evidence="1" id="KW-0472">Membrane</keyword>
<accession>A0A7C1GRT6</accession>
<gene>
    <name evidence="2" type="ORF">ENN47_01480</name>
</gene>